<accession>A0A8J3XA04</accession>
<dbReference type="GO" id="GO:0016491">
    <property type="term" value="F:oxidoreductase activity"/>
    <property type="evidence" value="ECO:0007669"/>
    <property type="project" value="UniProtKB-KW"/>
</dbReference>
<dbReference type="InterPro" id="IPR002347">
    <property type="entry name" value="SDR_fam"/>
</dbReference>
<dbReference type="PANTHER" id="PTHR44169">
    <property type="entry name" value="NADPH-DEPENDENT 1-ACYLDIHYDROXYACETONE PHOSPHATE REDUCTASE"/>
    <property type="match status" value="1"/>
</dbReference>
<evidence type="ECO:0000256" key="1">
    <source>
        <dbReference type="ARBA" id="ARBA00006484"/>
    </source>
</evidence>
<evidence type="ECO:0000313" key="5">
    <source>
        <dbReference type="Proteomes" id="UP000650628"/>
    </source>
</evidence>
<dbReference type="PANTHER" id="PTHR44169:SF6">
    <property type="entry name" value="NADPH-DEPENDENT 1-ACYLDIHYDROXYACETONE PHOSPHATE REDUCTASE"/>
    <property type="match status" value="1"/>
</dbReference>
<dbReference type="InterPro" id="IPR036291">
    <property type="entry name" value="NAD(P)-bd_dom_sf"/>
</dbReference>
<proteinExistence type="inferred from homology"/>
<evidence type="ECO:0000313" key="4">
    <source>
        <dbReference type="EMBL" id="GII33485.1"/>
    </source>
</evidence>
<evidence type="ECO:0000256" key="3">
    <source>
        <dbReference type="RuleBase" id="RU000363"/>
    </source>
</evidence>
<evidence type="ECO:0000256" key="2">
    <source>
        <dbReference type="ARBA" id="ARBA00023002"/>
    </source>
</evidence>
<sequence length="240" mass="24926">MKGNKNMTSMNNATVLITGANGGLGTALVQAALERGAARVYAAARNPKDWDDKRVVPLRLDLTDPASIERAAGEAGDTTVLVNNAAIFPRGDLLSAPIEEITATIETNLVGPIRLTRALAPALRSAKGALVNVGSVLSWLAVGKAHSVSKAGLWMATNALRLELAPDGVQVLGAYFGPTDTPMQADNPSPGKHKPSDVVASVFDALEAGENEVLVDDMTKGVHAALSQSVTVLYPALASR</sequence>
<organism evidence="4 5">
    <name type="scientific">Planotetraspora mira</name>
    <dbReference type="NCBI Taxonomy" id="58121"/>
    <lineage>
        <taxon>Bacteria</taxon>
        <taxon>Bacillati</taxon>
        <taxon>Actinomycetota</taxon>
        <taxon>Actinomycetes</taxon>
        <taxon>Streptosporangiales</taxon>
        <taxon>Streptosporangiaceae</taxon>
        <taxon>Planotetraspora</taxon>
    </lineage>
</organism>
<name>A0A8J3XA04_9ACTN</name>
<dbReference type="Gene3D" id="3.40.50.720">
    <property type="entry name" value="NAD(P)-binding Rossmann-like Domain"/>
    <property type="match status" value="1"/>
</dbReference>
<dbReference type="AlphaFoldDB" id="A0A8J3XA04"/>
<dbReference type="Proteomes" id="UP000650628">
    <property type="component" value="Unassembled WGS sequence"/>
</dbReference>
<dbReference type="NCBIfam" id="NF006119">
    <property type="entry name" value="PRK08264.1-5"/>
    <property type="match status" value="1"/>
</dbReference>
<reference evidence="4 5" key="1">
    <citation type="submission" date="2021-01" db="EMBL/GenBank/DDBJ databases">
        <title>Whole genome shotgun sequence of Planotetraspora mira NBRC 15435.</title>
        <authorList>
            <person name="Komaki H."/>
            <person name="Tamura T."/>
        </authorList>
    </citation>
    <scope>NUCLEOTIDE SEQUENCE [LARGE SCALE GENOMIC DNA]</scope>
    <source>
        <strain evidence="4 5">NBRC 15435</strain>
    </source>
</reference>
<dbReference type="SUPFAM" id="SSF51735">
    <property type="entry name" value="NAD(P)-binding Rossmann-fold domains"/>
    <property type="match status" value="1"/>
</dbReference>
<dbReference type="Pfam" id="PF00106">
    <property type="entry name" value="adh_short"/>
    <property type="match status" value="1"/>
</dbReference>
<dbReference type="EMBL" id="BOOO01000040">
    <property type="protein sequence ID" value="GII33485.1"/>
    <property type="molecule type" value="Genomic_DNA"/>
</dbReference>
<keyword evidence="5" id="KW-1185">Reference proteome</keyword>
<protein>
    <submittedName>
        <fullName evidence="4">Short-chain dehydrogenase/reductase</fullName>
    </submittedName>
</protein>
<keyword evidence="2" id="KW-0560">Oxidoreductase</keyword>
<gene>
    <name evidence="4" type="ORF">Pmi06nite_69270</name>
</gene>
<dbReference type="PRINTS" id="PR00080">
    <property type="entry name" value="SDRFAMILY"/>
</dbReference>
<comment type="caution">
    <text evidence="4">The sequence shown here is derived from an EMBL/GenBank/DDBJ whole genome shotgun (WGS) entry which is preliminary data.</text>
</comment>
<dbReference type="PRINTS" id="PR00081">
    <property type="entry name" value="GDHRDH"/>
</dbReference>
<comment type="similarity">
    <text evidence="1 3">Belongs to the short-chain dehydrogenases/reductases (SDR) family.</text>
</comment>